<dbReference type="PANTHER" id="PTHR11012:SF56">
    <property type="entry name" value="CHK KINASE-LIKE DOMAIN-CONTAINING PROTEIN-RELATED"/>
    <property type="match status" value="1"/>
</dbReference>
<protein>
    <submittedName>
        <fullName evidence="1">Juvenile hormone</fullName>
    </submittedName>
</protein>
<evidence type="ECO:0000313" key="1">
    <source>
        <dbReference type="EMBL" id="AXX71244.1"/>
    </source>
</evidence>
<dbReference type="InterPro" id="IPR015897">
    <property type="entry name" value="CHK_kinase-like"/>
</dbReference>
<dbReference type="SUPFAM" id="SSF56112">
    <property type="entry name" value="Protein kinase-like (PK-like)"/>
    <property type="match status" value="1"/>
</dbReference>
<reference evidence="1" key="1">
    <citation type="submission" date="2017-10" db="EMBL/GenBank/DDBJ databases">
        <title>Genome-wide analysis of developmental stage-specific transcription in Bradysia odoriphaga.</title>
        <authorList>
            <person name="Chen H."/>
            <person name="Lin L."/>
            <person name="Xie M."/>
            <person name="Zhang G."/>
            <person name="Su W."/>
        </authorList>
    </citation>
    <scope>NUCLEOTIDE SEQUENCE</scope>
    <source>
        <strain evidence="1">Yanji</strain>
    </source>
</reference>
<dbReference type="Pfam" id="PF02958">
    <property type="entry name" value="EcKL"/>
    <property type="match status" value="1"/>
</dbReference>
<dbReference type="InterPro" id="IPR004119">
    <property type="entry name" value="EcKL"/>
</dbReference>
<proteinExistence type="evidence at transcript level"/>
<dbReference type="AlphaFoldDB" id="A0A385GM41"/>
<dbReference type="SMART" id="SM00587">
    <property type="entry name" value="CHK"/>
    <property type="match status" value="1"/>
</dbReference>
<organism evidence="1">
    <name type="scientific">Bradysia odoriphaga</name>
    <dbReference type="NCBI Taxonomy" id="1564500"/>
    <lineage>
        <taxon>Eukaryota</taxon>
        <taxon>Metazoa</taxon>
        <taxon>Ecdysozoa</taxon>
        <taxon>Arthropoda</taxon>
        <taxon>Hexapoda</taxon>
        <taxon>Insecta</taxon>
        <taxon>Pterygota</taxon>
        <taxon>Neoptera</taxon>
        <taxon>Endopterygota</taxon>
        <taxon>Diptera</taxon>
        <taxon>Nematocera</taxon>
        <taxon>Sciaroidea</taxon>
        <taxon>Sciaridae</taxon>
        <taxon>Bradysia</taxon>
    </lineage>
</organism>
<dbReference type="PANTHER" id="PTHR11012">
    <property type="entry name" value="PROTEIN KINASE-LIKE DOMAIN-CONTAINING"/>
    <property type="match status" value="1"/>
</dbReference>
<accession>A0A385GM41</accession>
<name>A0A385GM41_9DIPT</name>
<dbReference type="EMBL" id="MG262377">
    <property type="protein sequence ID" value="AXX71244.1"/>
    <property type="molecule type" value="mRNA"/>
</dbReference>
<dbReference type="OrthoDB" id="411145at2759"/>
<sequence length="418" mass="47597">MTTENPAKFINSLFLKDFVERQYNETDVKILNYGVEPVNAKNFNDAKGRIQRVLVSYSSKKAPVNTTSAVLKIKSTDPQKFESFDKEASIYKSILPSFVDNWKKVGETIEFAPRLIVSQNEPKSFMIFEDVCNHGFFSEEPSIGLNLEQSKISLQKLAFVHATSVINLTKKPEDFGQFNKSIFNKDNKMVQSYLVDAFQFVLDNLETLGIEGSIGAKLKTLASPLISTWTSGSTESLNGFKVFNHGNFWTKNILFKYVKEEYVDAVFVDYHNGYVGSPIVDLMYFFTSSVSFDVMKEYKNELLYVYHESLRFSLQKLNYQGNVPSLSDLQLEFLRSGALEVILSLTIGPYLRFSGYELSSIFKQSNVALNSANILKYYEPVINEQLHQFDSLGLLDWGTVDSKIKLLTGRFNRILSQN</sequence>
<dbReference type="InterPro" id="IPR011009">
    <property type="entry name" value="Kinase-like_dom_sf"/>
</dbReference>